<reference evidence="2" key="1">
    <citation type="submission" date="2015-02" db="EMBL/GenBank/DDBJ databases">
        <title>Characterization of two novel Thaumarchaeota isolated from the Northern Adriatic Sea.</title>
        <authorList>
            <person name="Bayer B."/>
            <person name="Vojvoda J."/>
            <person name="Offre P."/>
            <person name="Srivastava A."/>
            <person name="Elisabeth N."/>
            <person name="Garcia J.A.L."/>
            <person name="Schleper C."/>
            <person name="Herndl G.J."/>
        </authorList>
    </citation>
    <scope>NUCLEOTIDE SEQUENCE [LARGE SCALE GENOMIC DNA]</scope>
    <source>
        <strain evidence="2">D3C</strain>
    </source>
</reference>
<proteinExistence type="predicted"/>
<dbReference type="KEGG" id="nid:NPIRD3C_2136"/>
<dbReference type="EMBL" id="CP010868">
    <property type="protein sequence ID" value="AJM93346.1"/>
    <property type="molecule type" value="Genomic_DNA"/>
</dbReference>
<reference evidence="1 2" key="2">
    <citation type="journal article" date="2016" name="ISME J.">
        <title>Physiological and genomic characterization of two novel marine thaumarchaeal strains indicates niche differentiation.</title>
        <authorList>
            <person name="Bayer B."/>
            <person name="Vojvoda J."/>
            <person name="Offre P."/>
            <person name="Alves R.J."/>
            <person name="Elisabeth N.H."/>
            <person name="Garcia J.A."/>
            <person name="Volland J.M."/>
            <person name="Srivastava A."/>
            <person name="Schleper C."/>
            <person name="Herndl G.J."/>
        </authorList>
    </citation>
    <scope>NUCLEOTIDE SEQUENCE [LARGE SCALE GENOMIC DNA]</scope>
    <source>
        <strain evidence="1 2">D3C</strain>
    </source>
</reference>
<accession>A0A0C5BYE6</accession>
<evidence type="ECO:0000313" key="2">
    <source>
        <dbReference type="Proteomes" id="UP000032027"/>
    </source>
</evidence>
<keyword evidence="2" id="KW-1185">Reference proteome</keyword>
<dbReference type="AlphaFoldDB" id="A0A0C5BYE6"/>
<protein>
    <submittedName>
        <fullName evidence="1">Uncharacterized protein</fullName>
    </submittedName>
</protein>
<dbReference type="PATRIC" id="fig|1582439.9.peg.2211"/>
<name>A0A0C5BYE6_9ARCH</name>
<dbReference type="GeneID" id="41601210"/>
<dbReference type="RefSeq" id="WP_148704031.1">
    <property type="nucleotide sequence ID" value="NZ_CP010868.1"/>
</dbReference>
<gene>
    <name evidence="1" type="ORF">NPIRD3C_2136</name>
</gene>
<sequence length="93" mass="10506">MKITITCEDKYEAQKLASLIFIKDGKETFITGILNVVKNELVISLKDKSAHSILLENEANVERFADFTQSVIDKEHKIVSTKILENQVEIVKG</sequence>
<dbReference type="HOGENOM" id="CLU_2392743_0_0_2"/>
<reference evidence="1 2" key="3">
    <citation type="journal article" date="2019" name="Int. J. Syst. Evol. Microbiol.">
        <title>Nitrosopumilus adriaticus sp. nov. and Nitrosopumilus piranensis sp. nov., two ammonia-oxidizing archaea from the Adriatic Sea and members of the class Nitrososphaeria.</title>
        <authorList>
            <person name="Bayer B."/>
            <person name="Vojvoda J."/>
            <person name="Reinthaler T."/>
            <person name="Reyes C."/>
            <person name="Pinto M."/>
            <person name="Herndl G.J."/>
        </authorList>
    </citation>
    <scope>NUCLEOTIDE SEQUENCE [LARGE SCALE GENOMIC DNA]</scope>
    <source>
        <strain evidence="1 2">D3C</strain>
    </source>
</reference>
<dbReference type="STRING" id="1582439.NPIRD3C_2136"/>
<organism evidence="1 2">
    <name type="scientific">Nitrosopumilus piranensis</name>
    <dbReference type="NCBI Taxonomy" id="1582439"/>
    <lineage>
        <taxon>Archaea</taxon>
        <taxon>Nitrososphaerota</taxon>
        <taxon>Nitrososphaeria</taxon>
        <taxon>Nitrosopumilales</taxon>
        <taxon>Nitrosopumilaceae</taxon>
        <taxon>Nitrosopumilus</taxon>
    </lineage>
</organism>
<dbReference type="Proteomes" id="UP000032027">
    <property type="component" value="Chromosome"/>
</dbReference>
<evidence type="ECO:0000313" key="1">
    <source>
        <dbReference type="EMBL" id="AJM93346.1"/>
    </source>
</evidence>
<dbReference type="OrthoDB" id="10573at2157"/>